<dbReference type="Gene3D" id="3.30.710.10">
    <property type="entry name" value="Potassium Channel Kv1.1, Chain A"/>
    <property type="match status" value="1"/>
</dbReference>
<dbReference type="OrthoDB" id="6359816at2759"/>
<dbReference type="EMBL" id="SGPM01000403">
    <property type="protein sequence ID" value="THH23050.1"/>
    <property type="molecule type" value="Genomic_DNA"/>
</dbReference>
<evidence type="ECO:0000256" key="1">
    <source>
        <dbReference type="SAM" id="MobiDB-lite"/>
    </source>
</evidence>
<organism evidence="2 3">
    <name type="scientific">Antrodiella citrinella</name>
    <dbReference type="NCBI Taxonomy" id="2447956"/>
    <lineage>
        <taxon>Eukaryota</taxon>
        <taxon>Fungi</taxon>
        <taxon>Dikarya</taxon>
        <taxon>Basidiomycota</taxon>
        <taxon>Agaricomycotina</taxon>
        <taxon>Agaricomycetes</taxon>
        <taxon>Polyporales</taxon>
        <taxon>Steccherinaceae</taxon>
        <taxon>Antrodiella</taxon>
    </lineage>
</organism>
<keyword evidence="3" id="KW-1185">Reference proteome</keyword>
<name>A0A4S4MIP9_9APHY</name>
<reference evidence="2 3" key="1">
    <citation type="submission" date="2019-02" db="EMBL/GenBank/DDBJ databases">
        <title>Genome sequencing of the rare red list fungi Antrodiella citrinella (Flaviporus citrinellus).</title>
        <authorList>
            <person name="Buettner E."/>
            <person name="Kellner H."/>
        </authorList>
    </citation>
    <scope>NUCLEOTIDE SEQUENCE [LARGE SCALE GENOMIC DNA]</scope>
    <source>
        <strain evidence="2 3">DSM 108506</strain>
    </source>
</reference>
<protein>
    <recommendedName>
        <fullName evidence="4">BTB domain-containing protein</fullName>
    </recommendedName>
</protein>
<accession>A0A4S4MIP9</accession>
<evidence type="ECO:0000313" key="2">
    <source>
        <dbReference type="EMBL" id="THH23050.1"/>
    </source>
</evidence>
<dbReference type="AlphaFoldDB" id="A0A4S4MIP9"/>
<sequence>MPSHIEQKHYLQTAFKTALTGGVFIDTKFYAFSRRRSSGVVDKPLAVYANSSILRAASPYFEGLLARGFEEGKVANIDEDFPSDREALTEDYEYDSDSDLEDEEDLAEQLDLSKVSFLPPMKKHVRGEEEFGLDTLKQICSKEIQTQLKPQNAVPELFSEFTSRYPEIRDFELTYICNNSRDPVIIDTLPAWIEAVTNAPAYGPHVEGLDHVQVLERTFDEREDQRQATSVRDIEMRTTFVSQVKSYLQQAGEQRHTQFRRLKSHIDQHVTSTQKRLKNILGALAGAYIKAELHRDRVFADSEAHMRFVFDDMMSLMEEQSGALEVVQNQHINGCYDEVESLLAAMRVIVQQISPSFPGDHEPQPSPSIVQSVAPEAAPSRPPTSGPGELMFESTSSTRRYPWHDPFSAHVLLQGNIFSNELPIPPRLSVAPRQGNIISKTHPIPPQIGIPSRQTDAARAVSYRYHKMFTGHSARFERAQRRRNVQFVTQLHQLHQEIAVLDMQAQMTFKEQQKRFDDELGIAWLTHARKFRTFLQSAERQLGRAESASQDAFYEKQTSRNARFENAQQTRRATFKQRYNDMQGYAVKAEGKRAKKFLAWKEQKMYEMERHVYEWQTDFARDERERKKRMKRFV</sequence>
<feature type="region of interest" description="Disordered" evidence="1">
    <location>
        <begin position="356"/>
        <end position="393"/>
    </location>
</feature>
<evidence type="ECO:0008006" key="4">
    <source>
        <dbReference type="Google" id="ProtNLM"/>
    </source>
</evidence>
<dbReference type="Proteomes" id="UP000308730">
    <property type="component" value="Unassembled WGS sequence"/>
</dbReference>
<proteinExistence type="predicted"/>
<comment type="caution">
    <text evidence="2">The sequence shown here is derived from an EMBL/GenBank/DDBJ whole genome shotgun (WGS) entry which is preliminary data.</text>
</comment>
<dbReference type="InterPro" id="IPR011333">
    <property type="entry name" value="SKP1/BTB/POZ_sf"/>
</dbReference>
<gene>
    <name evidence="2" type="ORF">EUX98_g8130</name>
</gene>
<evidence type="ECO:0000313" key="3">
    <source>
        <dbReference type="Proteomes" id="UP000308730"/>
    </source>
</evidence>